<dbReference type="InterPro" id="IPR013783">
    <property type="entry name" value="Ig-like_fold"/>
</dbReference>
<reference evidence="2" key="2">
    <citation type="submission" date="2022-10" db="EMBL/GenBank/DDBJ databases">
        <authorList>
            <person name="Kostovova I."/>
            <person name="Moravkova M."/>
            <person name="Pechar R."/>
        </authorList>
    </citation>
    <scope>NUCLEOTIDE SEQUENCE</scope>
    <source>
        <strain evidence="2">M356A</strain>
    </source>
</reference>
<feature type="transmembrane region" description="Helical" evidence="1">
    <location>
        <begin position="128"/>
        <end position="146"/>
    </location>
</feature>
<proteinExistence type="predicted"/>
<dbReference type="Gene3D" id="2.60.40.10">
    <property type="entry name" value="Immunoglobulins"/>
    <property type="match status" value="1"/>
</dbReference>
<dbReference type="AlphaFoldDB" id="A0A9X4ACW6"/>
<evidence type="ECO:0000256" key="1">
    <source>
        <dbReference type="SAM" id="Phobius"/>
    </source>
</evidence>
<reference evidence="2" key="1">
    <citation type="journal article" date="2022" name="Microorganisms">
        <title>Antibiotic Susceptibility, Resistance Gene Determinants and Corresponding Genomic Regions in Lactobacillus amylovorus Isolates Derived from Wild Boars and Domestic Pigs.</title>
        <authorList>
            <person name="Moravkova M."/>
            <person name="Kostovova I."/>
            <person name="Kavanova K."/>
            <person name="Pechar R."/>
            <person name="Stanek S."/>
            <person name="Brychta A."/>
            <person name="Zeman M."/>
            <person name="Kubasova T."/>
        </authorList>
    </citation>
    <scope>NUCLEOTIDE SEQUENCE</scope>
    <source>
        <strain evidence="2">M356A</strain>
    </source>
</reference>
<accession>A0A9X4ACW6</accession>
<evidence type="ECO:0008006" key="4">
    <source>
        <dbReference type="Google" id="ProtNLM"/>
    </source>
</evidence>
<protein>
    <recommendedName>
        <fullName evidence="4">DUF5011 domain-containing protein</fullName>
    </recommendedName>
</protein>
<organism evidence="2 3">
    <name type="scientific">Lactobacillus amylovorus</name>
    <dbReference type="NCBI Taxonomy" id="1604"/>
    <lineage>
        <taxon>Bacteria</taxon>
        <taxon>Bacillati</taxon>
        <taxon>Bacillota</taxon>
        <taxon>Bacilli</taxon>
        <taxon>Lactobacillales</taxon>
        <taxon>Lactobacillaceae</taxon>
        <taxon>Lactobacillus</taxon>
    </lineage>
</organism>
<evidence type="ECO:0000313" key="3">
    <source>
        <dbReference type="Proteomes" id="UP001143700"/>
    </source>
</evidence>
<keyword evidence="1" id="KW-0812">Transmembrane</keyword>
<keyword evidence="1" id="KW-0472">Membrane</keyword>
<dbReference type="Proteomes" id="UP001143700">
    <property type="component" value="Unassembled WGS sequence"/>
</dbReference>
<sequence length="149" mass="16791">MNPTIKVLNLQDPKADPNPYVEAVSSDDDVTYNLEDWVKVIAKDSAGHDISDRVVYDASAVDYTKAGDYPVEVSVMDDQFNMSSAFFTVHVLSPKEVRMVESGRPLRRESEVKRVARAEKIERIVDKISYIVIFAVIIGVLIFTYLDAF</sequence>
<dbReference type="EMBL" id="JAOTGU010000010">
    <property type="protein sequence ID" value="MDB6262397.1"/>
    <property type="molecule type" value="Genomic_DNA"/>
</dbReference>
<dbReference type="RefSeq" id="WP_271870300.1">
    <property type="nucleotide sequence ID" value="NZ_JAOTGU010000010.1"/>
</dbReference>
<name>A0A9X4ACW6_LACAM</name>
<gene>
    <name evidence="2" type="ORF">ODV15_07530</name>
</gene>
<comment type="caution">
    <text evidence="2">The sequence shown here is derived from an EMBL/GenBank/DDBJ whole genome shotgun (WGS) entry which is preliminary data.</text>
</comment>
<evidence type="ECO:0000313" key="2">
    <source>
        <dbReference type="EMBL" id="MDB6262397.1"/>
    </source>
</evidence>
<keyword evidence="1" id="KW-1133">Transmembrane helix</keyword>